<feature type="transmembrane region" description="Helical" evidence="2">
    <location>
        <begin position="6"/>
        <end position="26"/>
    </location>
</feature>
<gene>
    <name evidence="3" type="ORF">BDW42DRAFT_173307</name>
</gene>
<keyword evidence="2" id="KW-1133">Transmembrane helix</keyword>
<keyword evidence="2" id="KW-0812">Transmembrane</keyword>
<feature type="region of interest" description="Disordered" evidence="1">
    <location>
        <begin position="47"/>
        <end position="81"/>
    </location>
</feature>
<evidence type="ECO:0000256" key="2">
    <source>
        <dbReference type="SAM" id="Phobius"/>
    </source>
</evidence>
<keyword evidence="4" id="KW-1185">Reference proteome</keyword>
<dbReference type="Proteomes" id="UP000235023">
    <property type="component" value="Unassembled WGS sequence"/>
</dbReference>
<protein>
    <submittedName>
        <fullName evidence="3">Uncharacterized protein</fullName>
    </submittedName>
</protein>
<sequence length="81" mass="9531">MAVLVVILMVRYIYLLLLHFMPKLYVGTRTYDLDKVFLPLTLKPDIIPSPHRYRSDESDDFPEVKPKIQHQRRRAGPLPAQ</sequence>
<evidence type="ECO:0000313" key="3">
    <source>
        <dbReference type="EMBL" id="PLN79229.1"/>
    </source>
</evidence>
<organism evidence="3 4">
    <name type="scientific">Aspergillus taichungensis</name>
    <dbReference type="NCBI Taxonomy" id="482145"/>
    <lineage>
        <taxon>Eukaryota</taxon>
        <taxon>Fungi</taxon>
        <taxon>Dikarya</taxon>
        <taxon>Ascomycota</taxon>
        <taxon>Pezizomycotina</taxon>
        <taxon>Eurotiomycetes</taxon>
        <taxon>Eurotiomycetidae</taxon>
        <taxon>Eurotiales</taxon>
        <taxon>Aspergillaceae</taxon>
        <taxon>Aspergillus</taxon>
        <taxon>Aspergillus subgen. Circumdati</taxon>
    </lineage>
</organism>
<proteinExistence type="predicted"/>
<dbReference type="AlphaFoldDB" id="A0A2J5HPY3"/>
<dbReference type="EMBL" id="KZ559563">
    <property type="protein sequence ID" value="PLN79229.1"/>
    <property type="molecule type" value="Genomic_DNA"/>
</dbReference>
<evidence type="ECO:0000313" key="4">
    <source>
        <dbReference type="Proteomes" id="UP000235023"/>
    </source>
</evidence>
<reference evidence="4" key="1">
    <citation type="submission" date="2017-12" db="EMBL/GenBank/DDBJ databases">
        <authorList>
            <consortium name="DOE Joint Genome Institute"/>
            <person name="Mondo S.J."/>
            <person name="Kjaerbolling I."/>
            <person name="Vesth T.C."/>
            <person name="Frisvad J.C."/>
            <person name="Nybo J.L."/>
            <person name="Theobald S."/>
            <person name="Kuo A."/>
            <person name="Bowyer P."/>
            <person name="Matsuda Y."/>
            <person name="Lyhne E.K."/>
            <person name="Kogle M.E."/>
            <person name="Clum A."/>
            <person name="Lipzen A."/>
            <person name="Salamov A."/>
            <person name="Ngan C.Y."/>
            <person name="Daum C."/>
            <person name="Chiniquy J."/>
            <person name="Barry K."/>
            <person name="LaButti K."/>
            <person name="Haridas S."/>
            <person name="Simmons B.A."/>
            <person name="Magnuson J.K."/>
            <person name="Mortensen U.H."/>
            <person name="Larsen T.O."/>
            <person name="Grigoriev I.V."/>
            <person name="Baker S.E."/>
            <person name="Andersen M.R."/>
            <person name="Nordberg H.P."/>
            <person name="Cantor M.N."/>
            <person name="Hua S.X."/>
        </authorList>
    </citation>
    <scope>NUCLEOTIDE SEQUENCE [LARGE SCALE GENOMIC DNA]</scope>
    <source>
        <strain evidence="4">IBT 19404</strain>
    </source>
</reference>
<keyword evidence="2" id="KW-0472">Membrane</keyword>
<name>A0A2J5HPY3_9EURO</name>
<accession>A0A2J5HPY3</accession>
<evidence type="ECO:0000256" key="1">
    <source>
        <dbReference type="SAM" id="MobiDB-lite"/>
    </source>
</evidence>